<evidence type="ECO:0000259" key="2">
    <source>
        <dbReference type="Pfam" id="PF00561"/>
    </source>
</evidence>
<keyword evidence="3" id="KW-0378">Hydrolase</keyword>
<gene>
    <name evidence="3" type="ORF">FOB60_005686</name>
</gene>
<dbReference type="GO" id="GO:0004623">
    <property type="term" value="F:phospholipase A2 activity"/>
    <property type="evidence" value="ECO:0007669"/>
    <property type="project" value="TreeGrafter"/>
</dbReference>
<evidence type="ECO:0000313" key="4">
    <source>
        <dbReference type="Proteomes" id="UP000590412"/>
    </source>
</evidence>
<feature type="compositionally biased region" description="Basic and acidic residues" evidence="1">
    <location>
        <begin position="41"/>
        <end position="58"/>
    </location>
</feature>
<organism evidence="3 4">
    <name type="scientific">Candida parapsilosis</name>
    <name type="common">Yeast</name>
    <dbReference type="NCBI Taxonomy" id="5480"/>
    <lineage>
        <taxon>Eukaryota</taxon>
        <taxon>Fungi</taxon>
        <taxon>Dikarya</taxon>
        <taxon>Ascomycota</taxon>
        <taxon>Saccharomycotina</taxon>
        <taxon>Pichiomycetes</taxon>
        <taxon>Debaryomycetaceae</taxon>
        <taxon>Candida/Lodderomyces clade</taxon>
        <taxon>Candida</taxon>
    </lineage>
</organism>
<protein>
    <submittedName>
        <fullName evidence="3">Alpha/beta hydrolase family protein</fullName>
    </submittedName>
</protein>
<accession>A0A8X7NIB9</accession>
<dbReference type="InterPro" id="IPR000073">
    <property type="entry name" value="AB_hydrolase_1"/>
</dbReference>
<dbReference type="PANTHER" id="PTHR42886">
    <property type="entry name" value="RE40534P-RELATED"/>
    <property type="match status" value="1"/>
</dbReference>
<dbReference type="AlphaFoldDB" id="A0A8X7NIB9"/>
<dbReference type="Gene3D" id="3.40.50.1820">
    <property type="entry name" value="alpha/beta hydrolase"/>
    <property type="match status" value="1"/>
</dbReference>
<dbReference type="GO" id="GO:0005743">
    <property type="term" value="C:mitochondrial inner membrane"/>
    <property type="evidence" value="ECO:0007669"/>
    <property type="project" value="TreeGrafter"/>
</dbReference>
<comment type="caution">
    <text evidence="3">The sequence shown here is derived from an EMBL/GenBank/DDBJ whole genome shotgun (WGS) entry which is preliminary data.</text>
</comment>
<dbReference type="GO" id="GO:0042171">
    <property type="term" value="F:lysophosphatidic acid acyltransferase activity"/>
    <property type="evidence" value="ECO:0007669"/>
    <property type="project" value="TreeGrafter"/>
</dbReference>
<name>A0A8X7NIB9_CANPA</name>
<feature type="region of interest" description="Disordered" evidence="1">
    <location>
        <begin position="1"/>
        <end position="58"/>
    </location>
</feature>
<dbReference type="EMBL" id="JABWAB010000013">
    <property type="protein sequence ID" value="KAF6042932.1"/>
    <property type="molecule type" value="Genomic_DNA"/>
</dbReference>
<dbReference type="GO" id="GO:0055088">
    <property type="term" value="P:lipid homeostasis"/>
    <property type="evidence" value="ECO:0007669"/>
    <property type="project" value="TreeGrafter"/>
</dbReference>
<dbReference type="GO" id="GO:0006654">
    <property type="term" value="P:phosphatidic acid biosynthetic process"/>
    <property type="evidence" value="ECO:0007669"/>
    <property type="project" value="TreeGrafter"/>
</dbReference>
<dbReference type="PANTHER" id="PTHR42886:SF23">
    <property type="entry name" value="1-ACYLGLYCEROL-3-PHOSPHATE O-ACYLTRANSFERASE ICT1-RELATED"/>
    <property type="match status" value="1"/>
</dbReference>
<feature type="domain" description="AB hydrolase-1" evidence="2">
    <location>
        <begin position="138"/>
        <end position="455"/>
    </location>
</feature>
<sequence length="469" mass="53431">MSTAQGSSATATATATSVPSQSSVLASDNKLSQSTTTKTTKTTESRPKKVNEFNDGREKPHYTWGQSWKDWIKQSWSSNYDNSTIESRLLSQLPFYPESDGKRRASVVNTDIGNGQFIHEFYIENIEKDETPDICKEIVLVHGYAASLGLFIDNFDSLSSIPGTKIHAIDILGFGLSSRPKFPNLASSSKQDIYKVEDWFIDPLETWRQKCGINKFVLMGHSFGGYLSCAYALKYNKTITTPLTGLQSNLIDKLVLISPVGVERNKYSFLKKESNPRISLEQEVLADQEDIVEGKPLEEPPKTRTRQLFDYMWEKNYSPFSIIRNSGPVKSKLISRWTTHRFAHVYYHDQQSFQNMHDYIYRIFNGKGSGEYAITRVLAVGALAKLPLIDRCPKRFVDMKLPTLWIYGDKDWMNDEAGLEMTNEINDLSIDEYSKKLASFKIIKNAGHHLYLDNPPDFARVIFKFLNLK</sequence>
<dbReference type="GO" id="GO:0035965">
    <property type="term" value="P:cardiolipin acyl-chain remodeling"/>
    <property type="evidence" value="ECO:0007669"/>
    <property type="project" value="TreeGrafter"/>
</dbReference>
<dbReference type="Proteomes" id="UP000590412">
    <property type="component" value="Unassembled WGS sequence"/>
</dbReference>
<evidence type="ECO:0000256" key="1">
    <source>
        <dbReference type="SAM" id="MobiDB-lite"/>
    </source>
</evidence>
<dbReference type="Pfam" id="PF00561">
    <property type="entry name" value="Abhydrolase_1"/>
    <property type="match status" value="1"/>
</dbReference>
<feature type="compositionally biased region" description="Low complexity" evidence="1">
    <location>
        <begin position="1"/>
        <end position="24"/>
    </location>
</feature>
<dbReference type="InterPro" id="IPR029058">
    <property type="entry name" value="AB_hydrolase_fold"/>
</dbReference>
<evidence type="ECO:0000313" key="3">
    <source>
        <dbReference type="EMBL" id="KAF6042932.1"/>
    </source>
</evidence>
<reference evidence="3" key="1">
    <citation type="submission" date="2020-03" db="EMBL/GenBank/DDBJ databases">
        <title>FDA dAtabase for Regulatory Grade micrObial Sequences (FDA-ARGOS): Supporting development and validation of Infectious Disease Dx tests.</title>
        <authorList>
            <person name="Campos J."/>
            <person name="Goldberg B."/>
            <person name="Tallon L."/>
            <person name="Sadzewicz L."/>
            <person name="Vavikolanu K."/>
            <person name="Mehta A."/>
            <person name="Aluvathingal J."/>
            <person name="Nadendla S."/>
            <person name="Nandy P."/>
            <person name="Geyer C."/>
            <person name="Yan Y."/>
            <person name="Sichtig H."/>
        </authorList>
    </citation>
    <scope>NUCLEOTIDE SEQUENCE [LARGE SCALE GENOMIC DNA]</scope>
    <source>
        <strain evidence="3">FDAARGOS_652</strain>
    </source>
</reference>
<feature type="compositionally biased region" description="Polar residues" evidence="1">
    <location>
        <begin position="25"/>
        <end position="34"/>
    </location>
</feature>
<dbReference type="SUPFAM" id="SSF53474">
    <property type="entry name" value="alpha/beta-Hydrolases"/>
    <property type="match status" value="1"/>
</dbReference>
<proteinExistence type="predicted"/>